<dbReference type="PANTHER" id="PTHR11458:SF0">
    <property type="entry name" value="DELTA-AMINOLEVULINIC ACID DEHYDRATASE"/>
    <property type="match status" value="1"/>
</dbReference>
<gene>
    <name evidence="12" type="ORF">EMH_0054480</name>
</gene>
<keyword evidence="5" id="KW-0456">Lyase</keyword>
<feature type="signal peptide" evidence="11">
    <location>
        <begin position="1"/>
        <end position="16"/>
    </location>
</feature>
<keyword evidence="4" id="KW-0350">Heme biosynthesis</keyword>
<dbReference type="UniPathway" id="UPA00251">
    <property type="reaction ID" value="UER00318"/>
</dbReference>
<evidence type="ECO:0000256" key="9">
    <source>
        <dbReference type="ARBA" id="ARBA00047651"/>
    </source>
</evidence>
<evidence type="ECO:0000256" key="4">
    <source>
        <dbReference type="ARBA" id="ARBA00023133"/>
    </source>
</evidence>
<comment type="function">
    <text evidence="7">Catalyzes an early step in the biosynthesis of tetrapyrroles. Binds two molecules of 5-aminolevulinate per subunit, each at a distinct site, and catalyzes their condensation to form porphobilinogen.</text>
</comment>
<dbReference type="GO" id="GO:0008270">
    <property type="term" value="F:zinc ion binding"/>
    <property type="evidence" value="ECO:0007669"/>
    <property type="project" value="TreeGrafter"/>
</dbReference>
<feature type="region of interest" description="Disordered" evidence="10">
    <location>
        <begin position="170"/>
        <end position="282"/>
    </location>
</feature>
<dbReference type="GO" id="GO:0005829">
    <property type="term" value="C:cytosol"/>
    <property type="evidence" value="ECO:0007669"/>
    <property type="project" value="TreeGrafter"/>
</dbReference>
<dbReference type="Proteomes" id="UP000030744">
    <property type="component" value="Unassembled WGS sequence"/>
</dbReference>
<evidence type="ECO:0000256" key="2">
    <source>
        <dbReference type="ARBA" id="ARBA00008055"/>
    </source>
</evidence>
<dbReference type="EC" id="4.2.1.24" evidence="3"/>
<dbReference type="Gene3D" id="3.20.20.70">
    <property type="entry name" value="Aldolase class I"/>
    <property type="match status" value="1"/>
</dbReference>
<name>U6JZ52_9EIME</name>
<feature type="region of interest" description="Disordered" evidence="10">
    <location>
        <begin position="56"/>
        <end position="78"/>
    </location>
</feature>
<keyword evidence="6" id="KW-0627">Porphyrin biosynthesis</keyword>
<dbReference type="GO" id="GO:0004655">
    <property type="term" value="F:porphobilinogen synthase activity"/>
    <property type="evidence" value="ECO:0007669"/>
    <property type="project" value="UniProtKB-EC"/>
</dbReference>
<evidence type="ECO:0000256" key="7">
    <source>
        <dbReference type="ARBA" id="ARBA00025628"/>
    </source>
</evidence>
<feature type="compositionally biased region" description="Polar residues" evidence="10">
    <location>
        <begin position="59"/>
        <end position="76"/>
    </location>
</feature>
<dbReference type="InterPro" id="IPR013785">
    <property type="entry name" value="Aldolase_TIM"/>
</dbReference>
<dbReference type="PANTHER" id="PTHR11458">
    <property type="entry name" value="DELTA-AMINOLEVULINIC ACID DEHYDRATASE"/>
    <property type="match status" value="1"/>
</dbReference>
<dbReference type="InterPro" id="IPR001731">
    <property type="entry name" value="ALAD"/>
</dbReference>
<evidence type="ECO:0000256" key="10">
    <source>
        <dbReference type="SAM" id="MobiDB-lite"/>
    </source>
</evidence>
<protein>
    <recommendedName>
        <fullName evidence="3">porphobilinogen synthase</fullName>
        <ecNumber evidence="3">4.2.1.24</ecNumber>
    </recommendedName>
    <alternativeName>
        <fullName evidence="8">Porphobilinogen synthase</fullName>
    </alternativeName>
</protein>
<dbReference type="Pfam" id="PF00490">
    <property type="entry name" value="ALAD"/>
    <property type="match status" value="1"/>
</dbReference>
<evidence type="ECO:0000256" key="1">
    <source>
        <dbReference type="ARBA" id="ARBA00004694"/>
    </source>
</evidence>
<sequence>MLLMLWVLESTAFTNSTEVSTFAVRSSASSRSISLRSDLHVLLICVEARITRIDEKNKQGTTGSSRMEQSKDTTGQHPLRLHPVDFVWLHQALKSSRMEQSKDTTGQHPLRLHPVDFVWLHQALKCEVSDDVRCCSAVQQPTRRAPAAAVGASDRIGRALASMRKAFNEGSAAAGRGSVRGGAAGGDLRGKRLSEPKQRALRVGSDMLEGLDGEEDEDDDDDDEGDEELEADLDDDEEDDDDAEDDAGYADEDYDPIAPRGPLENNNYGEERSEPIASLPGHRRLSPADVLKEVEEARRYGVNAFMLFPKVDDDLKSPLAWVGGRLLADQLIPSSVASGGVCLAGEESSNPDGLMPRIIMAIKDAFPDVLVLADVALDPYSTSGHDGVVDEETGVVLNDMTVYQICKQVSPPAVAL</sequence>
<reference evidence="12" key="1">
    <citation type="submission" date="2013-10" db="EMBL/GenBank/DDBJ databases">
        <title>Genomic analysis of the causative agents of coccidiosis in chickens.</title>
        <authorList>
            <person name="Reid A.J."/>
            <person name="Blake D."/>
            <person name="Billington K."/>
            <person name="Browne H."/>
            <person name="Dunn M."/>
            <person name="Hung S."/>
            <person name="Kawahara F."/>
            <person name="Miranda-Saavedra D."/>
            <person name="Mourier T."/>
            <person name="Nagra H."/>
            <person name="Otto T.D."/>
            <person name="Rawlings N."/>
            <person name="Sanchez A."/>
            <person name="Sanders M."/>
            <person name="Subramaniam C."/>
            <person name="Tay Y."/>
            <person name="Dear P."/>
            <person name="Doerig C."/>
            <person name="Gruber A."/>
            <person name="Parkinson J."/>
            <person name="Shirley M."/>
            <person name="Wan K.L."/>
            <person name="Berriman M."/>
            <person name="Tomley F."/>
            <person name="Pain A."/>
        </authorList>
    </citation>
    <scope>NUCLEOTIDE SEQUENCE [LARGE SCALE GENOMIC DNA]</scope>
    <source>
        <strain evidence="12">Houghton</strain>
    </source>
</reference>
<evidence type="ECO:0000256" key="5">
    <source>
        <dbReference type="ARBA" id="ARBA00023239"/>
    </source>
</evidence>
<dbReference type="GeneID" id="25380110"/>
<dbReference type="AlphaFoldDB" id="U6JZ52"/>
<dbReference type="SUPFAM" id="SSF51569">
    <property type="entry name" value="Aldolase"/>
    <property type="match status" value="1"/>
</dbReference>
<keyword evidence="13" id="KW-1185">Reference proteome</keyword>
<evidence type="ECO:0000313" key="12">
    <source>
        <dbReference type="EMBL" id="CDJ30011.1"/>
    </source>
</evidence>
<evidence type="ECO:0000256" key="6">
    <source>
        <dbReference type="ARBA" id="ARBA00023244"/>
    </source>
</evidence>
<reference evidence="12" key="2">
    <citation type="submission" date="2013-10" db="EMBL/GenBank/DDBJ databases">
        <authorList>
            <person name="Aslett M."/>
        </authorList>
    </citation>
    <scope>NUCLEOTIDE SEQUENCE [LARGE SCALE GENOMIC DNA]</scope>
    <source>
        <strain evidence="12">Houghton</strain>
    </source>
</reference>
<feature type="compositionally biased region" description="Basic and acidic residues" evidence="10">
    <location>
        <begin position="188"/>
        <end position="198"/>
    </location>
</feature>
<feature type="compositionally biased region" description="Acidic residues" evidence="10">
    <location>
        <begin position="209"/>
        <end position="255"/>
    </location>
</feature>
<dbReference type="RefSeq" id="XP_013352578.1">
    <property type="nucleotide sequence ID" value="XM_013497124.1"/>
</dbReference>
<evidence type="ECO:0000256" key="8">
    <source>
        <dbReference type="ARBA" id="ARBA00032837"/>
    </source>
</evidence>
<dbReference type="EMBL" id="HG682244">
    <property type="protein sequence ID" value="CDJ30011.1"/>
    <property type="molecule type" value="Genomic_DNA"/>
</dbReference>
<evidence type="ECO:0000313" key="13">
    <source>
        <dbReference type="Proteomes" id="UP000030744"/>
    </source>
</evidence>
<dbReference type="VEuPathDB" id="ToxoDB:EMH_0054480"/>
<evidence type="ECO:0000256" key="11">
    <source>
        <dbReference type="SAM" id="SignalP"/>
    </source>
</evidence>
<dbReference type="GO" id="GO:0006782">
    <property type="term" value="P:protoporphyrinogen IX biosynthetic process"/>
    <property type="evidence" value="ECO:0007669"/>
    <property type="project" value="UniProtKB-UniPathway"/>
</dbReference>
<dbReference type="SMART" id="SM01004">
    <property type="entry name" value="ALAD"/>
    <property type="match status" value="1"/>
</dbReference>
<accession>U6JZ52</accession>
<comment type="pathway">
    <text evidence="1">Porphyrin-containing compound metabolism; protoporphyrin-IX biosynthesis; coproporphyrinogen-III from 5-aminolevulinate: step 1/4.</text>
</comment>
<feature type="compositionally biased region" description="Gly residues" evidence="10">
    <location>
        <begin position="178"/>
        <end position="187"/>
    </location>
</feature>
<proteinExistence type="inferred from homology"/>
<dbReference type="OrthoDB" id="952271at2759"/>
<feature type="chain" id="PRO_5004671043" description="porphobilinogen synthase" evidence="11">
    <location>
        <begin position="17"/>
        <end position="416"/>
    </location>
</feature>
<comment type="similarity">
    <text evidence="2">Belongs to the ALAD family.</text>
</comment>
<organism evidence="12 13">
    <name type="scientific">Eimeria mitis</name>
    <dbReference type="NCBI Taxonomy" id="44415"/>
    <lineage>
        <taxon>Eukaryota</taxon>
        <taxon>Sar</taxon>
        <taxon>Alveolata</taxon>
        <taxon>Apicomplexa</taxon>
        <taxon>Conoidasida</taxon>
        <taxon>Coccidia</taxon>
        <taxon>Eucoccidiorida</taxon>
        <taxon>Eimeriorina</taxon>
        <taxon>Eimeriidae</taxon>
        <taxon>Eimeria</taxon>
    </lineage>
</organism>
<comment type="catalytic activity">
    <reaction evidence="9">
        <text>2 5-aminolevulinate = porphobilinogen + 2 H2O + H(+)</text>
        <dbReference type="Rhea" id="RHEA:24064"/>
        <dbReference type="ChEBI" id="CHEBI:15377"/>
        <dbReference type="ChEBI" id="CHEBI:15378"/>
        <dbReference type="ChEBI" id="CHEBI:58126"/>
        <dbReference type="ChEBI" id="CHEBI:356416"/>
        <dbReference type="EC" id="4.2.1.24"/>
    </reaction>
</comment>
<evidence type="ECO:0000256" key="3">
    <source>
        <dbReference type="ARBA" id="ARBA00012053"/>
    </source>
</evidence>
<keyword evidence="11" id="KW-0732">Signal</keyword>